<feature type="transmembrane region" description="Helical" evidence="1">
    <location>
        <begin position="52"/>
        <end position="70"/>
    </location>
</feature>
<dbReference type="EMBL" id="UINC01063460">
    <property type="protein sequence ID" value="SVB91121.1"/>
    <property type="molecule type" value="Genomic_DNA"/>
</dbReference>
<name>A0A382HXD8_9ZZZZ</name>
<evidence type="ECO:0000313" key="2">
    <source>
        <dbReference type="EMBL" id="SVB91121.1"/>
    </source>
</evidence>
<accession>A0A382HXD8</accession>
<gene>
    <name evidence="2" type="ORF">METZ01_LOCUS243975</name>
</gene>
<sequence length="180" mass="20131">MSADSKVLEELQVRELPPEFGWRILTMFVVALIVLSPLAPYRIEVGSLHLNLDRLVVIPTMMLIIVQVLATGRTFLLPWLTFLGLLISILITVFSLRVDLDLLAKYSPNGIYCCLVYLIVHLYSARGTDAQQTILDSLAAVGLVYVAFAVYSIHHLYVLLEPISDLPFREQLPIPIADPS</sequence>
<keyword evidence="1" id="KW-0812">Transmembrane</keyword>
<organism evidence="2">
    <name type="scientific">marine metagenome</name>
    <dbReference type="NCBI Taxonomy" id="408172"/>
    <lineage>
        <taxon>unclassified sequences</taxon>
        <taxon>metagenomes</taxon>
        <taxon>ecological metagenomes</taxon>
    </lineage>
</organism>
<dbReference type="AlphaFoldDB" id="A0A382HXD8"/>
<evidence type="ECO:0000256" key="1">
    <source>
        <dbReference type="SAM" id="Phobius"/>
    </source>
</evidence>
<feature type="transmembrane region" description="Helical" evidence="1">
    <location>
        <begin position="106"/>
        <end position="125"/>
    </location>
</feature>
<feature type="non-terminal residue" evidence="2">
    <location>
        <position position="180"/>
    </location>
</feature>
<proteinExistence type="predicted"/>
<reference evidence="2" key="1">
    <citation type="submission" date="2018-05" db="EMBL/GenBank/DDBJ databases">
        <authorList>
            <person name="Lanie J.A."/>
            <person name="Ng W.-L."/>
            <person name="Kazmierczak K.M."/>
            <person name="Andrzejewski T.M."/>
            <person name="Davidsen T.M."/>
            <person name="Wayne K.J."/>
            <person name="Tettelin H."/>
            <person name="Glass J.I."/>
            <person name="Rusch D."/>
            <person name="Podicherti R."/>
            <person name="Tsui H.-C.T."/>
            <person name="Winkler M.E."/>
        </authorList>
    </citation>
    <scope>NUCLEOTIDE SEQUENCE</scope>
</reference>
<keyword evidence="1" id="KW-1133">Transmembrane helix</keyword>
<feature type="transmembrane region" description="Helical" evidence="1">
    <location>
        <begin position="20"/>
        <end position="40"/>
    </location>
</feature>
<protein>
    <submittedName>
        <fullName evidence="2">Uncharacterized protein</fullName>
    </submittedName>
</protein>
<feature type="transmembrane region" description="Helical" evidence="1">
    <location>
        <begin position="137"/>
        <end position="160"/>
    </location>
</feature>
<feature type="transmembrane region" description="Helical" evidence="1">
    <location>
        <begin position="76"/>
        <end position="94"/>
    </location>
</feature>
<keyword evidence="1" id="KW-0472">Membrane</keyword>